<evidence type="ECO:0000313" key="3">
    <source>
        <dbReference type="Proteomes" id="UP001280581"/>
    </source>
</evidence>
<protein>
    <submittedName>
        <fullName evidence="2">Uncharacterized protein</fullName>
    </submittedName>
</protein>
<keyword evidence="3" id="KW-1185">Reference proteome</keyword>
<name>A0AAN6RLW0_9PLEO</name>
<comment type="caution">
    <text evidence="2">The sequence shown here is derived from an EMBL/GenBank/DDBJ whole genome shotgun (WGS) entry which is preliminary data.</text>
</comment>
<dbReference type="EMBL" id="WVTA01000001">
    <property type="protein sequence ID" value="KAK3217178.1"/>
    <property type="molecule type" value="Genomic_DNA"/>
</dbReference>
<organism evidence="2 3">
    <name type="scientific">Pseudopithomyces chartarum</name>
    <dbReference type="NCBI Taxonomy" id="1892770"/>
    <lineage>
        <taxon>Eukaryota</taxon>
        <taxon>Fungi</taxon>
        <taxon>Dikarya</taxon>
        <taxon>Ascomycota</taxon>
        <taxon>Pezizomycotina</taxon>
        <taxon>Dothideomycetes</taxon>
        <taxon>Pleosporomycetidae</taxon>
        <taxon>Pleosporales</taxon>
        <taxon>Massarineae</taxon>
        <taxon>Didymosphaeriaceae</taxon>
        <taxon>Pseudopithomyces</taxon>
    </lineage>
</organism>
<dbReference type="Proteomes" id="UP001280581">
    <property type="component" value="Unassembled WGS sequence"/>
</dbReference>
<feature type="compositionally biased region" description="Low complexity" evidence="1">
    <location>
        <begin position="19"/>
        <end position="49"/>
    </location>
</feature>
<dbReference type="AlphaFoldDB" id="A0AAN6RLW0"/>
<feature type="region of interest" description="Disordered" evidence="1">
    <location>
        <begin position="1"/>
        <end position="71"/>
    </location>
</feature>
<evidence type="ECO:0000256" key="1">
    <source>
        <dbReference type="SAM" id="MobiDB-lite"/>
    </source>
</evidence>
<proteinExistence type="predicted"/>
<sequence>MTDQKTDPLYQREGHLHTHTSTLTSITPLSSLPPTLHPLFKPPKTNHPSSSPPPPRSSTPKAAANPPTQAA</sequence>
<accession>A0AAN6RLW0</accession>
<reference evidence="2 3" key="1">
    <citation type="submission" date="2021-02" db="EMBL/GenBank/DDBJ databases">
        <title>Genome assembly of Pseudopithomyces chartarum.</title>
        <authorList>
            <person name="Jauregui R."/>
            <person name="Singh J."/>
            <person name="Voisey C."/>
        </authorList>
    </citation>
    <scope>NUCLEOTIDE SEQUENCE [LARGE SCALE GENOMIC DNA]</scope>
    <source>
        <strain evidence="2 3">AGR01</strain>
    </source>
</reference>
<gene>
    <name evidence="2" type="ORF">GRF29_1g2183734</name>
</gene>
<feature type="compositionally biased region" description="Basic and acidic residues" evidence="1">
    <location>
        <begin position="1"/>
        <end position="16"/>
    </location>
</feature>
<evidence type="ECO:0000313" key="2">
    <source>
        <dbReference type="EMBL" id="KAK3217178.1"/>
    </source>
</evidence>